<protein>
    <submittedName>
        <fullName evidence="2">Uncharacterized protein</fullName>
    </submittedName>
</protein>
<sequence>MVGRRRKGVSVDPKNTKRRKGQRRDSVVRVEQRAEVAKLYNLGWLQIDIAEELGVTRQQISYDLQVLRKQWLESSLIDTNEAKLRQLARLDKTEEIAWELLYRSMEPKETITDADSALGPSLMTVKLEQRDGNPAFLAQILSCISKRCDILGLIPKAGEAPGAGGDAGRVQPSFENMSLEEKKMFRNILGMPKEVGARAMAKFLGLPEPVEEPIKPPPKGETE</sequence>
<reference evidence="2" key="1">
    <citation type="journal article" date="2015" name="Nature">
        <title>Complex archaea that bridge the gap between prokaryotes and eukaryotes.</title>
        <authorList>
            <person name="Spang A."/>
            <person name="Saw J.H."/>
            <person name="Jorgensen S.L."/>
            <person name="Zaremba-Niedzwiedzka K."/>
            <person name="Martijn J."/>
            <person name="Lind A.E."/>
            <person name="van Eijk R."/>
            <person name="Schleper C."/>
            <person name="Guy L."/>
            <person name="Ettema T.J."/>
        </authorList>
    </citation>
    <scope>NUCLEOTIDE SEQUENCE</scope>
</reference>
<evidence type="ECO:0000256" key="1">
    <source>
        <dbReference type="SAM" id="MobiDB-lite"/>
    </source>
</evidence>
<dbReference type="EMBL" id="LAZR01006388">
    <property type="protein sequence ID" value="KKM92465.1"/>
    <property type="molecule type" value="Genomic_DNA"/>
</dbReference>
<name>A0A0F9NUB4_9ZZZZ</name>
<gene>
    <name evidence="2" type="ORF">LCGC14_1218170</name>
</gene>
<dbReference type="AlphaFoldDB" id="A0A0F9NUB4"/>
<accession>A0A0F9NUB4</accession>
<evidence type="ECO:0000313" key="2">
    <source>
        <dbReference type="EMBL" id="KKM92465.1"/>
    </source>
</evidence>
<feature type="region of interest" description="Disordered" evidence="1">
    <location>
        <begin position="1"/>
        <end position="25"/>
    </location>
</feature>
<comment type="caution">
    <text evidence="2">The sequence shown here is derived from an EMBL/GenBank/DDBJ whole genome shotgun (WGS) entry which is preliminary data.</text>
</comment>
<organism evidence="2">
    <name type="scientific">marine sediment metagenome</name>
    <dbReference type="NCBI Taxonomy" id="412755"/>
    <lineage>
        <taxon>unclassified sequences</taxon>
        <taxon>metagenomes</taxon>
        <taxon>ecological metagenomes</taxon>
    </lineage>
</organism>
<proteinExistence type="predicted"/>